<dbReference type="Proteomes" id="UP001189429">
    <property type="component" value="Unassembled WGS sequence"/>
</dbReference>
<feature type="compositionally biased region" description="Basic residues" evidence="1">
    <location>
        <begin position="267"/>
        <end position="282"/>
    </location>
</feature>
<name>A0ABN9S9I1_9DINO</name>
<dbReference type="EMBL" id="CAUYUJ010010113">
    <property type="protein sequence ID" value="CAK0828571.1"/>
    <property type="molecule type" value="Genomic_DNA"/>
</dbReference>
<feature type="compositionally biased region" description="Acidic residues" evidence="1">
    <location>
        <begin position="318"/>
        <end position="336"/>
    </location>
</feature>
<feature type="region of interest" description="Disordered" evidence="1">
    <location>
        <begin position="314"/>
        <end position="340"/>
    </location>
</feature>
<feature type="region of interest" description="Disordered" evidence="1">
    <location>
        <begin position="156"/>
        <end position="185"/>
    </location>
</feature>
<organism evidence="2 3">
    <name type="scientific">Prorocentrum cordatum</name>
    <dbReference type="NCBI Taxonomy" id="2364126"/>
    <lineage>
        <taxon>Eukaryota</taxon>
        <taxon>Sar</taxon>
        <taxon>Alveolata</taxon>
        <taxon>Dinophyceae</taxon>
        <taxon>Prorocentrales</taxon>
        <taxon>Prorocentraceae</taxon>
        <taxon>Prorocentrum</taxon>
    </lineage>
</organism>
<sequence length="442" mass="48471">MVGVKAWNAGHAADDLVPVFKKTFAHHLNHGGWVYSSLDMKKGINIDEMKEFATELEDLIKLDPRGGHFLQKDVHEAIKRLSVEDSSKGLFDSYTQVKGHEDNEHTISLIAYTYRVVLSHVREKYDAFTKIDQNAATTHPEWLRSLYSHMKDVVNEPPRMSPQYPRKKHPLPAFRLPDEDEDDDNKPVTVLKQIEMTATEAMAVKLLSDGCKVIASSYSAGDGGFAIASWGGSESWVTTIPNQYIADDGKQLKRPQPFEVPPEPRPKGKGQAKAKGKPHMKRPAAAAEADVRVKRRPAAVKHKPAAAFAVLHPADAADVPEEAAAGEEEEEPEEDAPAAAEGAPVIDLSVIPRELHPPGPLEGKKSWTVKPFDGPCTVSVLATKSAFYINGVAEIPKELSDLELVCNKKGDLNVGWGDDIGAAWAVVKAVVMHTNLLIEKDM</sequence>
<reference evidence="2" key="1">
    <citation type="submission" date="2023-10" db="EMBL/GenBank/DDBJ databases">
        <authorList>
            <person name="Chen Y."/>
            <person name="Shah S."/>
            <person name="Dougan E. K."/>
            <person name="Thang M."/>
            <person name="Chan C."/>
        </authorList>
    </citation>
    <scope>NUCLEOTIDE SEQUENCE [LARGE SCALE GENOMIC DNA]</scope>
</reference>
<evidence type="ECO:0000313" key="3">
    <source>
        <dbReference type="Proteomes" id="UP001189429"/>
    </source>
</evidence>
<protein>
    <submittedName>
        <fullName evidence="2">Uncharacterized protein</fullName>
    </submittedName>
</protein>
<proteinExistence type="predicted"/>
<evidence type="ECO:0000256" key="1">
    <source>
        <dbReference type="SAM" id="MobiDB-lite"/>
    </source>
</evidence>
<evidence type="ECO:0000313" key="2">
    <source>
        <dbReference type="EMBL" id="CAK0828571.1"/>
    </source>
</evidence>
<keyword evidence="3" id="KW-1185">Reference proteome</keyword>
<comment type="caution">
    <text evidence="2">The sequence shown here is derived from an EMBL/GenBank/DDBJ whole genome shotgun (WGS) entry which is preliminary data.</text>
</comment>
<feature type="region of interest" description="Disordered" evidence="1">
    <location>
        <begin position="248"/>
        <end position="296"/>
    </location>
</feature>
<accession>A0ABN9S9I1</accession>
<gene>
    <name evidence="2" type="ORF">PCOR1329_LOCUS27762</name>
</gene>